<keyword evidence="4" id="KW-1185">Reference proteome</keyword>
<feature type="transmembrane region" description="Helical" evidence="2">
    <location>
        <begin position="26"/>
        <end position="46"/>
    </location>
</feature>
<gene>
    <name evidence="3" type="ORF">MD483_09240</name>
</gene>
<keyword evidence="1" id="KW-0175">Coiled coil</keyword>
<feature type="coiled-coil region" evidence="1">
    <location>
        <begin position="85"/>
        <end position="133"/>
    </location>
</feature>
<evidence type="ECO:0000313" key="4">
    <source>
        <dbReference type="Proteomes" id="UP001155586"/>
    </source>
</evidence>
<keyword evidence="2" id="KW-0472">Membrane</keyword>
<comment type="caution">
    <text evidence="3">The sequence shown here is derived from an EMBL/GenBank/DDBJ whole genome shotgun (WGS) entry which is preliminary data.</text>
</comment>
<dbReference type="Proteomes" id="UP001155586">
    <property type="component" value="Unassembled WGS sequence"/>
</dbReference>
<evidence type="ECO:0000313" key="3">
    <source>
        <dbReference type="EMBL" id="MCW8334004.1"/>
    </source>
</evidence>
<dbReference type="EMBL" id="JAKRRX010000042">
    <property type="protein sequence ID" value="MCW8334004.1"/>
    <property type="molecule type" value="Genomic_DNA"/>
</dbReference>
<keyword evidence="2" id="KW-1133">Transmembrane helix</keyword>
<accession>A0A9X3CE86</accession>
<evidence type="ECO:0000256" key="2">
    <source>
        <dbReference type="SAM" id="Phobius"/>
    </source>
</evidence>
<keyword evidence="2" id="KW-0812">Transmembrane</keyword>
<proteinExistence type="predicted"/>
<dbReference type="AlphaFoldDB" id="A0A9X3CE86"/>
<dbReference type="RefSeq" id="WP_265687422.1">
    <property type="nucleotide sequence ID" value="NZ_JAKRRX010000042.1"/>
</dbReference>
<organism evidence="3 4">
    <name type="scientific">Vibrio paucivorans</name>
    <dbReference type="NCBI Taxonomy" id="2829489"/>
    <lineage>
        <taxon>Bacteria</taxon>
        <taxon>Pseudomonadati</taxon>
        <taxon>Pseudomonadota</taxon>
        <taxon>Gammaproteobacteria</taxon>
        <taxon>Vibrionales</taxon>
        <taxon>Vibrionaceae</taxon>
        <taxon>Vibrio</taxon>
    </lineage>
</organism>
<name>A0A9X3CE86_9VIBR</name>
<protein>
    <submittedName>
        <fullName evidence="3">Uncharacterized protein</fullName>
    </submittedName>
</protein>
<reference evidence="3" key="1">
    <citation type="submission" date="2022-02" db="EMBL/GenBank/DDBJ databases">
        <title>Vibrio sp. nov., a new bacterium isolated from Bohai sea, China.</title>
        <authorList>
            <person name="Yuan Y."/>
        </authorList>
    </citation>
    <scope>NUCLEOTIDE SEQUENCE</scope>
    <source>
        <strain evidence="3">DBSS07</strain>
    </source>
</reference>
<evidence type="ECO:0000256" key="1">
    <source>
        <dbReference type="SAM" id="Coils"/>
    </source>
</evidence>
<sequence length="202" mass="23320">MGIFHLALVLIFSVLAVLLILFGFGWKAFIAAAFIIALCFAIYCYLEQQISQEGHSKVFHHLRAVILPELLQQLKFSYKACSQSVNQTTQLYEDLNQHVERAQATLQQDTIDVEQLQQDIDSLNSTCERMFALHQVSEKNLQCQLGVMESMTMLLERIQKVEQGEGYWSEEEVLEQLREIEMRTQAIQQHLGEKARNEQNID</sequence>